<dbReference type="SMART" id="SM00382">
    <property type="entry name" value="AAA"/>
    <property type="match status" value="1"/>
</dbReference>
<organism evidence="2 3">
    <name type="scientific">Thermoproteota archaeon</name>
    <dbReference type="NCBI Taxonomy" id="2056631"/>
    <lineage>
        <taxon>Archaea</taxon>
        <taxon>Thermoproteota</taxon>
    </lineage>
</organism>
<protein>
    <submittedName>
        <fullName evidence="2">AAA family ATPase</fullName>
    </submittedName>
</protein>
<dbReference type="Proteomes" id="UP000278475">
    <property type="component" value="Unassembled WGS sequence"/>
</dbReference>
<dbReference type="EMBL" id="QMQV01000236">
    <property type="protein sequence ID" value="RLE45694.1"/>
    <property type="molecule type" value="Genomic_DNA"/>
</dbReference>
<evidence type="ECO:0000259" key="1">
    <source>
        <dbReference type="SMART" id="SM00382"/>
    </source>
</evidence>
<reference evidence="2 3" key="1">
    <citation type="submission" date="2018-06" db="EMBL/GenBank/DDBJ databases">
        <title>Extensive metabolic versatility and redundancy in microbially diverse, dynamic hydrothermal sediments.</title>
        <authorList>
            <person name="Dombrowski N."/>
            <person name="Teske A."/>
            <person name="Baker B.J."/>
        </authorList>
    </citation>
    <scope>NUCLEOTIDE SEQUENCE [LARGE SCALE GENOMIC DNA]</scope>
    <source>
        <strain evidence="2">B66_G16</strain>
    </source>
</reference>
<sequence length="428" mass="50336">MVYDKRLVSDYLIRKNKEIEQLKFVERELKIDVIPNKAISIIGPRRAGKSYFLKIIGREFANPFYVDFENTEVKYVEPNEGFEIIALHSEIFGSEAEILLLDEIQNLKDWSSVVRSLLDRGFKVVISGSSSKLLSKEIATQLRGRTISYLLLPFSFREFLKLKKIFPEKYITLTKEAKIRRALREYLTQGGYPEIVLSESDERKARILKEYYHTILYLDFVERFELKSIEVARLIFDFFLQNYSNFFSVNKIANFLSSQGVKHGKSTVYEYVEKLPETFAVFFVERISKSVYERKSWPKKAYICDLGLGNVVNPSENFGARMENSVFLELLRESNKTAVREIFLFKNKEGNEVDFVIREASRIKKLVQVTYANSRDEIEHREVKSLIKASDVLRCKDLLCITWDYEGEEKIKRKRVKFVPLWKWLLQE</sequence>
<feature type="domain" description="AAA+ ATPase" evidence="1">
    <location>
        <begin position="35"/>
        <end position="154"/>
    </location>
</feature>
<proteinExistence type="predicted"/>
<dbReference type="Pfam" id="PF13173">
    <property type="entry name" value="AAA_14"/>
    <property type="match status" value="1"/>
</dbReference>
<dbReference type="InterPro" id="IPR027417">
    <property type="entry name" value="P-loop_NTPase"/>
</dbReference>
<dbReference type="InterPro" id="IPR003593">
    <property type="entry name" value="AAA+_ATPase"/>
</dbReference>
<dbReference type="AlphaFoldDB" id="A0A497ELB3"/>
<dbReference type="PANTHER" id="PTHR33295:SF21">
    <property type="entry name" value="ATPASE, AAA SUPERFAMILY-RELATED"/>
    <property type="match status" value="1"/>
</dbReference>
<gene>
    <name evidence="2" type="ORF">DRJ31_10935</name>
</gene>
<accession>A0A497ELB3</accession>
<dbReference type="Pfam" id="PF13635">
    <property type="entry name" value="DUF4143"/>
    <property type="match status" value="1"/>
</dbReference>
<evidence type="ECO:0000313" key="3">
    <source>
        <dbReference type="Proteomes" id="UP000278475"/>
    </source>
</evidence>
<comment type="caution">
    <text evidence="2">The sequence shown here is derived from an EMBL/GenBank/DDBJ whole genome shotgun (WGS) entry which is preliminary data.</text>
</comment>
<name>A0A497ELB3_9CREN</name>
<dbReference type="InterPro" id="IPR025420">
    <property type="entry name" value="DUF4143"/>
</dbReference>
<dbReference type="SUPFAM" id="SSF52540">
    <property type="entry name" value="P-loop containing nucleoside triphosphate hydrolases"/>
    <property type="match status" value="1"/>
</dbReference>
<dbReference type="PANTHER" id="PTHR33295">
    <property type="entry name" value="ATPASE"/>
    <property type="match status" value="1"/>
</dbReference>
<dbReference type="InterPro" id="IPR041682">
    <property type="entry name" value="AAA_14"/>
</dbReference>
<evidence type="ECO:0000313" key="2">
    <source>
        <dbReference type="EMBL" id="RLE45694.1"/>
    </source>
</evidence>